<evidence type="ECO:0000259" key="7">
    <source>
        <dbReference type="Pfam" id="PF00828"/>
    </source>
</evidence>
<evidence type="ECO:0000313" key="9">
    <source>
        <dbReference type="Proteomes" id="UP000275232"/>
    </source>
</evidence>
<feature type="compositionally biased region" description="Basic and acidic residues" evidence="6">
    <location>
        <begin position="1"/>
        <end position="18"/>
    </location>
</feature>
<comment type="similarity">
    <text evidence="1 4 5">Belongs to the universal ribosomal protein uL15 family.</text>
</comment>
<evidence type="ECO:0000256" key="5">
    <source>
        <dbReference type="RuleBase" id="RU003888"/>
    </source>
</evidence>
<organism evidence="8 9">
    <name type="scientific">Aurantiacibacter spongiae</name>
    <dbReference type="NCBI Taxonomy" id="2488860"/>
    <lineage>
        <taxon>Bacteria</taxon>
        <taxon>Pseudomonadati</taxon>
        <taxon>Pseudomonadota</taxon>
        <taxon>Alphaproteobacteria</taxon>
        <taxon>Sphingomonadales</taxon>
        <taxon>Erythrobacteraceae</taxon>
        <taxon>Aurantiacibacter</taxon>
    </lineage>
</organism>
<evidence type="ECO:0000256" key="6">
    <source>
        <dbReference type="SAM" id="MobiDB-lite"/>
    </source>
</evidence>
<keyword evidence="9" id="KW-1185">Reference proteome</keyword>
<comment type="function">
    <text evidence="4">Binds to the 23S rRNA.</text>
</comment>
<dbReference type="PANTHER" id="PTHR12934">
    <property type="entry name" value="50S RIBOSOMAL PROTEIN L15"/>
    <property type="match status" value="1"/>
</dbReference>
<dbReference type="GO" id="GO:0019843">
    <property type="term" value="F:rRNA binding"/>
    <property type="evidence" value="ECO:0007669"/>
    <property type="project" value="UniProtKB-UniRule"/>
</dbReference>
<dbReference type="OrthoDB" id="9810293at2"/>
<reference evidence="8 9" key="1">
    <citation type="submission" date="2018-11" db="EMBL/GenBank/DDBJ databases">
        <title>Erythrobacter spongiae sp. nov., isolated from a marine sponge.</title>
        <authorList>
            <person name="Zhuang L."/>
            <person name="Luo L."/>
        </authorList>
    </citation>
    <scope>NUCLEOTIDE SEQUENCE [LARGE SCALE GENOMIC DNA]</scope>
    <source>
        <strain evidence="8 9">HN-E23</strain>
    </source>
</reference>
<dbReference type="GO" id="GO:0003735">
    <property type="term" value="F:structural constituent of ribosome"/>
    <property type="evidence" value="ECO:0007669"/>
    <property type="project" value="InterPro"/>
</dbReference>
<dbReference type="InterPro" id="IPR036227">
    <property type="entry name" value="Ribosomal_uL15/eL18_sf"/>
</dbReference>
<comment type="subunit">
    <text evidence="4">Part of the 50S ribosomal subunit.</text>
</comment>
<dbReference type="Proteomes" id="UP000275232">
    <property type="component" value="Unassembled WGS sequence"/>
</dbReference>
<accession>A0A3N5DNQ7</accession>
<evidence type="ECO:0000256" key="2">
    <source>
        <dbReference type="ARBA" id="ARBA00022980"/>
    </source>
</evidence>
<evidence type="ECO:0000256" key="3">
    <source>
        <dbReference type="ARBA" id="ARBA00023274"/>
    </source>
</evidence>
<dbReference type="SUPFAM" id="SSF52080">
    <property type="entry name" value="Ribosomal proteins L15p and L18e"/>
    <property type="match status" value="1"/>
</dbReference>
<dbReference type="HAMAP" id="MF_01341">
    <property type="entry name" value="Ribosomal_uL15"/>
    <property type="match status" value="1"/>
</dbReference>
<keyword evidence="3 4" id="KW-0687">Ribonucleoprotein</keyword>
<feature type="region of interest" description="Disordered" evidence="6">
    <location>
        <begin position="1"/>
        <end position="43"/>
    </location>
</feature>
<protein>
    <recommendedName>
        <fullName evidence="4">Large ribosomal subunit protein uL15</fullName>
    </recommendedName>
</protein>
<feature type="compositionally biased region" description="Gly residues" evidence="6">
    <location>
        <begin position="21"/>
        <end position="35"/>
    </location>
</feature>
<evidence type="ECO:0000256" key="1">
    <source>
        <dbReference type="ARBA" id="ARBA00007320"/>
    </source>
</evidence>
<dbReference type="InterPro" id="IPR030878">
    <property type="entry name" value="Ribosomal_uL15"/>
</dbReference>
<dbReference type="InterPro" id="IPR021131">
    <property type="entry name" value="Ribosomal_uL15/eL18"/>
</dbReference>
<dbReference type="InterPro" id="IPR001196">
    <property type="entry name" value="Ribosomal_uL15_CS"/>
</dbReference>
<dbReference type="EMBL" id="RPFZ01000001">
    <property type="protein sequence ID" value="RPF70711.1"/>
    <property type="molecule type" value="Genomic_DNA"/>
</dbReference>
<proteinExistence type="inferred from homology"/>
<name>A0A3N5DNQ7_9SPHN</name>
<dbReference type="GO" id="GO:0022625">
    <property type="term" value="C:cytosolic large ribosomal subunit"/>
    <property type="evidence" value="ECO:0007669"/>
    <property type="project" value="TreeGrafter"/>
</dbReference>
<sequence>MKLNELRDNPGARKDRIRVGRGIGSGKGKTAGRGQKGQKSREGVAIKGFEGGQMPLHMRLPKRGFNNPFGKDYAHVNIGQVQQLIDEGKLDAGNTVDHAALQAAGVARGGKDGVRLLGKGEISAKVAFKVAGASKGAVEAVEKAGGSVEQTAPNKDKASAE</sequence>
<dbReference type="RefSeq" id="WP_123878447.1">
    <property type="nucleotide sequence ID" value="NZ_RPFZ01000001.1"/>
</dbReference>
<keyword evidence="4" id="KW-0699">rRNA-binding</keyword>
<dbReference type="Pfam" id="PF00828">
    <property type="entry name" value="Ribosomal_L27A"/>
    <property type="match status" value="1"/>
</dbReference>
<comment type="caution">
    <text evidence="8">The sequence shown here is derived from an EMBL/GenBank/DDBJ whole genome shotgun (WGS) entry which is preliminary data.</text>
</comment>
<gene>
    <name evidence="4" type="primary">rplO</name>
    <name evidence="8" type="ORF">EG799_03065</name>
</gene>
<evidence type="ECO:0000313" key="8">
    <source>
        <dbReference type="EMBL" id="RPF70711.1"/>
    </source>
</evidence>
<dbReference type="Gene3D" id="3.100.10.10">
    <property type="match status" value="1"/>
</dbReference>
<feature type="domain" description="Large ribosomal subunit protein uL15/eL18" evidence="7">
    <location>
        <begin position="76"/>
        <end position="149"/>
    </location>
</feature>
<dbReference type="AlphaFoldDB" id="A0A3N5DNQ7"/>
<dbReference type="PANTHER" id="PTHR12934:SF11">
    <property type="entry name" value="LARGE RIBOSOMAL SUBUNIT PROTEIN UL15M"/>
    <property type="match status" value="1"/>
</dbReference>
<evidence type="ECO:0000256" key="4">
    <source>
        <dbReference type="HAMAP-Rule" id="MF_01341"/>
    </source>
</evidence>
<dbReference type="PROSITE" id="PS00475">
    <property type="entry name" value="RIBOSOMAL_L15"/>
    <property type="match status" value="1"/>
</dbReference>
<dbReference type="NCBIfam" id="TIGR01071">
    <property type="entry name" value="rplO_bact"/>
    <property type="match status" value="1"/>
</dbReference>
<dbReference type="GO" id="GO:0006412">
    <property type="term" value="P:translation"/>
    <property type="evidence" value="ECO:0007669"/>
    <property type="project" value="UniProtKB-UniRule"/>
</dbReference>
<dbReference type="InterPro" id="IPR005749">
    <property type="entry name" value="Ribosomal_uL15_bac-type"/>
</dbReference>
<keyword evidence="2 4" id="KW-0689">Ribosomal protein</keyword>
<keyword evidence="4" id="KW-0694">RNA-binding</keyword>